<evidence type="ECO:0000313" key="3">
    <source>
        <dbReference type="Proteomes" id="UP000231638"/>
    </source>
</evidence>
<dbReference type="InterPro" id="IPR037232">
    <property type="entry name" value="NADH_quin_OxRdtase_su_C/D-like"/>
</dbReference>
<evidence type="ECO:0000259" key="1">
    <source>
        <dbReference type="Pfam" id="PF00329"/>
    </source>
</evidence>
<dbReference type="Proteomes" id="UP000231638">
    <property type="component" value="Unassembled WGS sequence"/>
</dbReference>
<gene>
    <name evidence="2" type="ORF">CFH80_09855</name>
</gene>
<dbReference type="InterPro" id="IPR001268">
    <property type="entry name" value="NADH_UbQ_OxRdtase_30kDa_su"/>
</dbReference>
<dbReference type="Pfam" id="PF00329">
    <property type="entry name" value="Complex1_30kDa"/>
    <property type="match status" value="1"/>
</dbReference>
<dbReference type="GO" id="GO:0008137">
    <property type="term" value="F:NADH dehydrogenase (ubiquinone) activity"/>
    <property type="evidence" value="ECO:0007669"/>
    <property type="project" value="InterPro"/>
</dbReference>
<accession>A0A2D3WG58</accession>
<proteinExistence type="predicted"/>
<dbReference type="AlphaFoldDB" id="A0A2D3WG58"/>
<reference evidence="2 3" key="1">
    <citation type="journal article" date="2017" name="Front. Microbiol.">
        <title>Comparative Genomic Analysis of the Class Epsilonproteobacteria and Proposed Reclassification to Epsilonbacteraeota (phyl. nov.).</title>
        <authorList>
            <person name="Waite D.W."/>
            <person name="Vanwonterghem I."/>
            <person name="Rinke C."/>
            <person name="Parks D.H."/>
            <person name="Zhang Y."/>
            <person name="Takai K."/>
            <person name="Sievert S.M."/>
            <person name="Simon J."/>
            <person name="Campbell B.J."/>
            <person name="Hanson T.E."/>
            <person name="Woyke T."/>
            <person name="Klotz M.G."/>
            <person name="Hugenholtz P."/>
        </authorList>
    </citation>
    <scope>NUCLEOTIDE SEQUENCE [LARGE SCALE GENOMIC DNA]</scope>
    <source>
        <strain evidence="2">UBA11420</strain>
    </source>
</reference>
<sequence length="164" mass="18835">MHTLEKTLNDSLAAQNNPLRFTPHYDSLWCETDDQTLFLALAKLLRRVEARVCMISAYAKDEAHELVYHFDCGGVMANVKVYVADRCVFSITPLFKSADWTERELSEIYGIKLQNHPNPQRLFLDDSISQSVLDEYYSLSSMMNGRVSETLWSKVKAQKEARHG</sequence>
<organism evidence="2 3">
    <name type="scientific">Sulfurospirillum cavolei</name>
    <dbReference type="NCBI Taxonomy" id="366522"/>
    <lineage>
        <taxon>Bacteria</taxon>
        <taxon>Pseudomonadati</taxon>
        <taxon>Campylobacterota</taxon>
        <taxon>Epsilonproteobacteria</taxon>
        <taxon>Campylobacterales</taxon>
        <taxon>Sulfurospirillaceae</taxon>
        <taxon>Sulfurospirillum</taxon>
    </lineage>
</organism>
<comment type="caution">
    <text evidence="2">The sequence shown here is derived from an EMBL/GenBank/DDBJ whole genome shotgun (WGS) entry which is preliminary data.</text>
</comment>
<dbReference type="STRING" id="366522.GCA_001548055_01524"/>
<dbReference type="Gene3D" id="3.30.460.80">
    <property type="entry name" value="NADH:ubiquinone oxidoreductase, 30kDa subunit"/>
    <property type="match status" value="1"/>
</dbReference>
<dbReference type="SUPFAM" id="SSF143243">
    <property type="entry name" value="Nqo5-like"/>
    <property type="match status" value="1"/>
</dbReference>
<feature type="domain" description="NADH:ubiquinone oxidoreductase 30kDa subunit" evidence="1">
    <location>
        <begin position="39"/>
        <end position="129"/>
    </location>
</feature>
<dbReference type="EMBL" id="DLUG01000257">
    <property type="protein sequence ID" value="DAB35493.1"/>
    <property type="molecule type" value="Genomic_DNA"/>
</dbReference>
<name>A0A2D3WG58_9BACT</name>
<protein>
    <submittedName>
        <fullName evidence="2">Hydrogenase</fullName>
    </submittedName>
</protein>
<evidence type="ECO:0000313" key="2">
    <source>
        <dbReference type="EMBL" id="DAB35493.1"/>
    </source>
</evidence>